<proteinExistence type="predicted"/>
<reference evidence="1 2" key="1">
    <citation type="journal article" date="2018" name="Nat. Biotechnol.">
        <title>A standardized bacterial taxonomy based on genome phylogeny substantially revises the tree of life.</title>
        <authorList>
            <person name="Parks D.H."/>
            <person name="Chuvochina M."/>
            <person name="Waite D.W."/>
            <person name="Rinke C."/>
            <person name="Skarshewski A."/>
            <person name="Chaumeil P.A."/>
            <person name="Hugenholtz P."/>
        </authorList>
    </citation>
    <scope>NUCLEOTIDE SEQUENCE [LARGE SCALE GENOMIC DNA]</scope>
    <source>
        <strain evidence="1">UBA8844</strain>
    </source>
</reference>
<evidence type="ECO:0000313" key="1">
    <source>
        <dbReference type="EMBL" id="HCT58493.1"/>
    </source>
</evidence>
<dbReference type="SUPFAM" id="SSF55166">
    <property type="entry name" value="Hedgehog/DD-peptidase"/>
    <property type="match status" value="1"/>
</dbReference>
<dbReference type="AlphaFoldDB" id="A0A3D4VBK3"/>
<accession>A0A3D4VBK3</accession>
<dbReference type="InterPro" id="IPR009045">
    <property type="entry name" value="Zn_M74/Hedgehog-like"/>
</dbReference>
<sequence length="413" mass="45337">MCQTAERGHRSAVQSGFRRDTGLHLLTGVPTHAAGCLPAALRPVMRESPDRGTYISRLTLDRLSDSYQNSSAIPDSVNSPQPLDTARVARRQSRSPRLVRRLSVTLGVGACLTLAAFARPGRASEVPLHAARRPADRSAVTRVSAPGSLIDSLRGRSRKLRARFLSPTRMASVPILRELFGDSAASHPGVYATPDSVSASAPFHFITMRPFADKVRGRIGTYRIGFFPAERRGVRSAAYTNPEGFLEVTASNQDTHISEHFRLRDFLTHDQATVWPKYLVLQETLVDKLELVLSELRAMGIPAQKMRVMSGFRTPQYNEQGVGAGGRVQDSRHQYGDAADVYVVNGTRDWMSDLNGDGRVDIRDARVLAKAAERVEQAHPELAGGIGVYMANSVHGPFVHIDVRGQRARWGSL</sequence>
<gene>
    <name evidence="1" type="ORF">DGD08_14910</name>
</gene>
<protein>
    <submittedName>
        <fullName evidence="1">Uncharacterized protein</fullName>
    </submittedName>
</protein>
<dbReference type="EMBL" id="DPIY01000010">
    <property type="protein sequence ID" value="HCT58493.1"/>
    <property type="molecule type" value="Genomic_DNA"/>
</dbReference>
<dbReference type="Gene3D" id="3.30.1380.10">
    <property type="match status" value="1"/>
</dbReference>
<evidence type="ECO:0000313" key="2">
    <source>
        <dbReference type="Proteomes" id="UP000264071"/>
    </source>
</evidence>
<comment type="caution">
    <text evidence="1">The sequence shown here is derived from an EMBL/GenBank/DDBJ whole genome shotgun (WGS) entry which is preliminary data.</text>
</comment>
<name>A0A3D4VBK3_9BACT</name>
<dbReference type="Proteomes" id="UP000264071">
    <property type="component" value="Unassembled WGS sequence"/>
</dbReference>
<organism evidence="1 2">
    <name type="scientific">Gemmatimonas aurantiaca</name>
    <dbReference type="NCBI Taxonomy" id="173480"/>
    <lineage>
        <taxon>Bacteria</taxon>
        <taxon>Pseudomonadati</taxon>
        <taxon>Gemmatimonadota</taxon>
        <taxon>Gemmatimonadia</taxon>
        <taxon>Gemmatimonadales</taxon>
        <taxon>Gemmatimonadaceae</taxon>
        <taxon>Gemmatimonas</taxon>
    </lineage>
</organism>